<dbReference type="AlphaFoldDB" id="A0A081FTE3"/>
<dbReference type="Proteomes" id="UP000028252">
    <property type="component" value="Unassembled WGS sequence"/>
</dbReference>
<dbReference type="SUPFAM" id="SSF46689">
    <property type="entry name" value="Homeodomain-like"/>
    <property type="match status" value="1"/>
</dbReference>
<evidence type="ECO:0000313" key="5">
    <source>
        <dbReference type="EMBL" id="KEA61798.1"/>
    </source>
</evidence>
<dbReference type="GO" id="GO:1901135">
    <property type="term" value="P:carbohydrate derivative metabolic process"/>
    <property type="evidence" value="ECO:0007669"/>
    <property type="project" value="InterPro"/>
</dbReference>
<evidence type="ECO:0000256" key="2">
    <source>
        <dbReference type="ARBA" id="ARBA00023125"/>
    </source>
</evidence>
<keyword evidence="6" id="KW-1185">Reference proteome</keyword>
<organism evidence="5 6">
    <name type="scientific">Marinobacterium lacunae</name>
    <dbReference type="NCBI Taxonomy" id="1232683"/>
    <lineage>
        <taxon>Bacteria</taxon>
        <taxon>Pseudomonadati</taxon>
        <taxon>Pseudomonadota</taxon>
        <taxon>Gammaproteobacteria</taxon>
        <taxon>Oceanospirillales</taxon>
        <taxon>Oceanospirillaceae</taxon>
        <taxon>Marinobacterium</taxon>
    </lineage>
</organism>
<keyword evidence="2" id="KW-0238">DNA-binding</keyword>
<evidence type="ECO:0000256" key="3">
    <source>
        <dbReference type="ARBA" id="ARBA00023163"/>
    </source>
</evidence>
<keyword evidence="1" id="KW-0805">Transcription regulation</keyword>
<comment type="caution">
    <text evidence="5">The sequence shown here is derived from an EMBL/GenBank/DDBJ whole genome shotgun (WGS) entry which is preliminary data.</text>
</comment>
<dbReference type="GO" id="GO:0003677">
    <property type="term" value="F:DNA binding"/>
    <property type="evidence" value="ECO:0007669"/>
    <property type="project" value="UniProtKB-KW"/>
</dbReference>
<keyword evidence="3" id="KW-0804">Transcription</keyword>
<dbReference type="eggNOG" id="COG1737">
    <property type="taxonomic scope" value="Bacteria"/>
</dbReference>
<dbReference type="Gene3D" id="1.10.10.10">
    <property type="entry name" value="Winged helix-like DNA-binding domain superfamily/Winged helix DNA-binding domain"/>
    <property type="match status" value="1"/>
</dbReference>
<dbReference type="Gene3D" id="3.40.50.10490">
    <property type="entry name" value="Glucose-6-phosphate isomerase like protein, domain 1"/>
    <property type="match status" value="1"/>
</dbReference>
<proteinExistence type="predicted"/>
<dbReference type="CDD" id="cd05013">
    <property type="entry name" value="SIS_RpiR"/>
    <property type="match status" value="1"/>
</dbReference>
<dbReference type="GO" id="GO:0003700">
    <property type="term" value="F:DNA-binding transcription factor activity"/>
    <property type="evidence" value="ECO:0007669"/>
    <property type="project" value="InterPro"/>
</dbReference>
<accession>A0A081FTE3</accession>
<evidence type="ECO:0000313" key="6">
    <source>
        <dbReference type="Proteomes" id="UP000028252"/>
    </source>
</evidence>
<gene>
    <name evidence="5" type="ORF">ADIMK_3945</name>
</gene>
<name>A0A081FTE3_9GAMM</name>
<dbReference type="OrthoDB" id="3237351at2"/>
<dbReference type="Pfam" id="PF01418">
    <property type="entry name" value="HTH_6"/>
    <property type="match status" value="1"/>
</dbReference>
<reference evidence="5 6" key="1">
    <citation type="submission" date="2014-04" db="EMBL/GenBank/DDBJ databases">
        <title>Marinobacterium kochiensis sp. nov., isolated from sediment sample collected from Kochi backwaters in Kerala, India.</title>
        <authorList>
            <person name="Singh A."/>
            <person name="Pinnaka A.K."/>
        </authorList>
    </citation>
    <scope>NUCLEOTIDE SEQUENCE [LARGE SCALE GENOMIC DNA]</scope>
    <source>
        <strain evidence="5 6">AK27</strain>
    </source>
</reference>
<dbReference type="PROSITE" id="PS51071">
    <property type="entry name" value="HTH_RPIR"/>
    <property type="match status" value="1"/>
</dbReference>
<evidence type="ECO:0000259" key="4">
    <source>
        <dbReference type="PROSITE" id="PS51071"/>
    </source>
</evidence>
<dbReference type="InterPro" id="IPR009057">
    <property type="entry name" value="Homeodomain-like_sf"/>
</dbReference>
<dbReference type="InterPro" id="IPR036388">
    <property type="entry name" value="WH-like_DNA-bd_sf"/>
</dbReference>
<dbReference type="PANTHER" id="PTHR30514:SF18">
    <property type="entry name" value="RPIR-FAMILY TRANSCRIPTIONAL REGULATOR"/>
    <property type="match status" value="1"/>
</dbReference>
<dbReference type="SUPFAM" id="SSF53697">
    <property type="entry name" value="SIS domain"/>
    <property type="match status" value="1"/>
</dbReference>
<protein>
    <submittedName>
        <fullName evidence="5">Putative rpiR-family transcriptional regulatory protein</fullName>
    </submittedName>
</protein>
<dbReference type="PATRIC" id="fig|1232683.4.peg.3882"/>
<dbReference type="InterPro" id="IPR047640">
    <property type="entry name" value="RpiR-like"/>
</dbReference>
<dbReference type="InterPro" id="IPR000281">
    <property type="entry name" value="HTH_RpiR"/>
</dbReference>
<dbReference type="EMBL" id="JMQN01000059">
    <property type="protein sequence ID" value="KEA61798.1"/>
    <property type="molecule type" value="Genomic_DNA"/>
</dbReference>
<sequence>MKTAACLESAVKHSSIDQTLREQYDQLTPRERLLADFILAHPQDLALFNTAELARMCGVSKATVSRLFKRLGFSSFREGRTLARQLRHQGVPVVEGGKRPAAFDAHLRQEEFNLHQMFQGLTHERLESFADALADARRVVVIGFRNSYPVALHLRQQLIQVRPNVQLLPQPGQSLGEDLADLAAEDMVILVGFRRRPQGFDTLLSNLARRDVKLALVADSSLVQAGQKAHWWFECPTDSRSAFDSYATPMCLVALMANYLLNASLESGRSRIASISHQYAALDELSLNSPELD</sequence>
<dbReference type="InterPro" id="IPR046348">
    <property type="entry name" value="SIS_dom_sf"/>
</dbReference>
<dbReference type="PANTHER" id="PTHR30514">
    <property type="entry name" value="GLUCOKINASE"/>
    <property type="match status" value="1"/>
</dbReference>
<evidence type="ECO:0000256" key="1">
    <source>
        <dbReference type="ARBA" id="ARBA00023015"/>
    </source>
</evidence>
<dbReference type="InterPro" id="IPR001347">
    <property type="entry name" value="SIS_dom"/>
</dbReference>
<dbReference type="GO" id="GO:0097367">
    <property type="term" value="F:carbohydrate derivative binding"/>
    <property type="evidence" value="ECO:0007669"/>
    <property type="project" value="InterPro"/>
</dbReference>
<dbReference type="STRING" id="1232683.ADIMK_3945"/>
<dbReference type="InterPro" id="IPR035472">
    <property type="entry name" value="RpiR-like_SIS"/>
</dbReference>
<feature type="domain" description="HTH rpiR-type" evidence="4">
    <location>
        <begin position="14"/>
        <end position="90"/>
    </location>
</feature>
<dbReference type="Pfam" id="PF01380">
    <property type="entry name" value="SIS"/>
    <property type="match status" value="1"/>
</dbReference>